<name>A0A7K1L3B3_9ACTN</name>
<dbReference type="EMBL" id="WOFH01000006">
    <property type="protein sequence ID" value="MUN38911.1"/>
    <property type="molecule type" value="Genomic_DNA"/>
</dbReference>
<feature type="transmembrane region" description="Helical" evidence="1">
    <location>
        <begin position="36"/>
        <end position="56"/>
    </location>
</feature>
<keyword evidence="1" id="KW-0472">Membrane</keyword>
<reference evidence="2 3" key="1">
    <citation type="submission" date="2019-11" db="EMBL/GenBank/DDBJ databases">
        <authorList>
            <person name="Cao P."/>
        </authorList>
    </citation>
    <scope>NUCLEOTIDE SEQUENCE [LARGE SCALE GENOMIC DNA]</scope>
    <source>
        <strain evidence="2 3">NEAU-AAG5</strain>
    </source>
</reference>
<dbReference type="AlphaFoldDB" id="A0A7K1L3B3"/>
<keyword evidence="1" id="KW-0812">Transmembrane</keyword>
<evidence type="ECO:0000256" key="1">
    <source>
        <dbReference type="SAM" id="Phobius"/>
    </source>
</evidence>
<organism evidence="2 3">
    <name type="scientific">Actinomadura litoris</name>
    <dbReference type="NCBI Taxonomy" id="2678616"/>
    <lineage>
        <taxon>Bacteria</taxon>
        <taxon>Bacillati</taxon>
        <taxon>Actinomycetota</taxon>
        <taxon>Actinomycetes</taxon>
        <taxon>Streptosporangiales</taxon>
        <taxon>Thermomonosporaceae</taxon>
        <taxon>Actinomadura</taxon>
    </lineage>
</organism>
<comment type="caution">
    <text evidence="2">The sequence shown here is derived from an EMBL/GenBank/DDBJ whole genome shotgun (WGS) entry which is preliminary data.</text>
</comment>
<sequence length="114" mass="12289">MPSKSLDEPGKRREVVEVLRAQRRGRLRVGGMSKGIATAILAVFLVVVTALSSGAVEELRDLLCSSVCGTGMRDAGAVPMTSGIVRGRVWCRPRRQVARGHALGCPPARREPRK</sequence>
<gene>
    <name evidence="2" type="ORF">GNZ18_20205</name>
</gene>
<evidence type="ECO:0000313" key="2">
    <source>
        <dbReference type="EMBL" id="MUN38911.1"/>
    </source>
</evidence>
<proteinExistence type="predicted"/>
<keyword evidence="3" id="KW-1185">Reference proteome</keyword>
<dbReference type="RefSeq" id="WP_156218014.1">
    <property type="nucleotide sequence ID" value="NZ_WOFH01000006.1"/>
</dbReference>
<dbReference type="Proteomes" id="UP000432015">
    <property type="component" value="Unassembled WGS sequence"/>
</dbReference>
<accession>A0A7K1L3B3</accession>
<keyword evidence="1" id="KW-1133">Transmembrane helix</keyword>
<protein>
    <submittedName>
        <fullName evidence="2">Uncharacterized protein</fullName>
    </submittedName>
</protein>
<evidence type="ECO:0000313" key="3">
    <source>
        <dbReference type="Proteomes" id="UP000432015"/>
    </source>
</evidence>